<organism evidence="2 3">
    <name type="scientific">Caldithrix abyssi DSM 13497</name>
    <dbReference type="NCBI Taxonomy" id="880073"/>
    <lineage>
        <taxon>Bacteria</taxon>
        <taxon>Pseudomonadati</taxon>
        <taxon>Calditrichota</taxon>
        <taxon>Calditrichia</taxon>
        <taxon>Calditrichales</taxon>
        <taxon>Calditrichaceae</taxon>
        <taxon>Caldithrix</taxon>
    </lineage>
</organism>
<dbReference type="PaxDb" id="880073-Calab_0565"/>
<dbReference type="SUPFAM" id="SSF51182">
    <property type="entry name" value="RmlC-like cupins"/>
    <property type="match status" value="1"/>
</dbReference>
<name>H1XS44_CALAY</name>
<gene>
    <name evidence="1" type="ORF">Cabys_3399</name>
    <name evidence="2" type="ORF">Calab_0565</name>
</gene>
<dbReference type="STRING" id="880073.Cabys_3399"/>
<evidence type="ECO:0000313" key="3">
    <source>
        <dbReference type="Proteomes" id="UP000004671"/>
    </source>
</evidence>
<dbReference type="InterPro" id="IPR011051">
    <property type="entry name" value="RmlC_Cupin_sf"/>
</dbReference>
<dbReference type="eggNOG" id="COG1898">
    <property type="taxonomic scope" value="Bacteria"/>
</dbReference>
<dbReference type="AlphaFoldDB" id="H1XS44"/>
<dbReference type="RefSeq" id="WP_006927136.1">
    <property type="nucleotide sequence ID" value="NZ_CM001402.1"/>
</dbReference>
<protein>
    <submittedName>
        <fullName evidence="1">dTDP-4-dehydrorhamnose 3,5-epimerase</fullName>
    </submittedName>
</protein>
<dbReference type="OrthoDB" id="826649at2"/>
<reference evidence="2 3" key="1">
    <citation type="submission" date="2011-09" db="EMBL/GenBank/DDBJ databases">
        <title>The permanent draft genome of Caldithrix abyssi DSM 13497.</title>
        <authorList>
            <consortium name="US DOE Joint Genome Institute (JGI-PGF)"/>
            <person name="Lucas S."/>
            <person name="Han J."/>
            <person name="Lapidus A."/>
            <person name="Bruce D."/>
            <person name="Goodwin L."/>
            <person name="Pitluck S."/>
            <person name="Peters L."/>
            <person name="Kyrpides N."/>
            <person name="Mavromatis K."/>
            <person name="Ivanova N."/>
            <person name="Mikhailova N."/>
            <person name="Chertkov O."/>
            <person name="Detter J.C."/>
            <person name="Tapia R."/>
            <person name="Han C."/>
            <person name="Land M."/>
            <person name="Hauser L."/>
            <person name="Markowitz V."/>
            <person name="Cheng J.-F."/>
            <person name="Hugenholtz P."/>
            <person name="Woyke T."/>
            <person name="Wu D."/>
            <person name="Spring S."/>
            <person name="Brambilla E."/>
            <person name="Klenk H.-P."/>
            <person name="Eisen J.A."/>
        </authorList>
    </citation>
    <scope>NUCLEOTIDE SEQUENCE [LARGE SCALE GENOMIC DNA]</scope>
    <source>
        <strain evidence="2 3">DSM 13497</strain>
    </source>
</reference>
<evidence type="ECO:0000313" key="1">
    <source>
        <dbReference type="EMBL" id="APF20147.1"/>
    </source>
</evidence>
<evidence type="ECO:0000313" key="4">
    <source>
        <dbReference type="Proteomes" id="UP000183868"/>
    </source>
</evidence>
<accession>H1XS44</accession>
<dbReference type="Proteomes" id="UP000004671">
    <property type="component" value="Chromosome"/>
</dbReference>
<reference evidence="1 4" key="2">
    <citation type="submission" date="2016-11" db="EMBL/GenBank/DDBJ databases">
        <title>Genomic analysis of Caldithrix abyssi and proposal of a novel bacterial phylum Caldithrichaeota.</title>
        <authorList>
            <person name="Kublanov I."/>
            <person name="Sigalova O."/>
            <person name="Gavrilov S."/>
            <person name="Lebedinsky A."/>
            <person name="Ivanova N."/>
            <person name="Daum C."/>
            <person name="Reddy T."/>
            <person name="Klenk H.P."/>
            <person name="Goker M."/>
            <person name="Reva O."/>
            <person name="Miroshnichenko M."/>
            <person name="Kyprides N."/>
            <person name="Woyke T."/>
            <person name="Gelfand M."/>
        </authorList>
    </citation>
    <scope>NUCLEOTIDE SEQUENCE [LARGE SCALE GENOMIC DNA]</scope>
    <source>
        <strain evidence="1 4">LF13</strain>
    </source>
</reference>
<sequence length="149" mass="17775">MFKNPFIIKGGVHIDKRGTLKFVNDFSLEHIKRFYIIHCNKRIIRAWQGHKKEFKYFYPIKGEFKIYTVKIDEWLDPSENLEAEEFILTEKNNEVLVVPAGYANGIFAMQNDSILLVFSNLNIEEAKNDLFRFDQNLWVDWENKIKELI</sequence>
<dbReference type="InterPro" id="IPR014710">
    <property type="entry name" value="RmlC-like_jellyroll"/>
</dbReference>
<dbReference type="Gene3D" id="2.60.120.10">
    <property type="entry name" value="Jelly Rolls"/>
    <property type="match status" value="1"/>
</dbReference>
<evidence type="ECO:0000313" key="2">
    <source>
        <dbReference type="EMBL" id="EHO40208.1"/>
    </source>
</evidence>
<dbReference type="InParanoid" id="H1XS44"/>
<keyword evidence="3" id="KW-1185">Reference proteome</keyword>
<dbReference type="Proteomes" id="UP000183868">
    <property type="component" value="Chromosome"/>
</dbReference>
<dbReference type="EMBL" id="CP018099">
    <property type="protein sequence ID" value="APF20147.1"/>
    <property type="molecule type" value="Genomic_DNA"/>
</dbReference>
<dbReference type="EMBL" id="CM001402">
    <property type="protein sequence ID" value="EHO40208.1"/>
    <property type="molecule type" value="Genomic_DNA"/>
</dbReference>
<proteinExistence type="predicted"/>
<dbReference type="HOGENOM" id="CLU_1793417_0_0_0"/>
<dbReference type="KEGG" id="caby:Cabys_3399"/>